<dbReference type="AlphaFoldDB" id="A0A4Q0VUR4"/>
<dbReference type="OrthoDB" id="2989488at2"/>
<gene>
    <name evidence="1" type="ORF">DS745_12045</name>
</gene>
<organism evidence="1 2">
    <name type="scientific">Anaerobacillus alkaliphilus</name>
    <dbReference type="NCBI Taxonomy" id="1548597"/>
    <lineage>
        <taxon>Bacteria</taxon>
        <taxon>Bacillati</taxon>
        <taxon>Bacillota</taxon>
        <taxon>Bacilli</taxon>
        <taxon>Bacillales</taxon>
        <taxon>Bacillaceae</taxon>
        <taxon>Anaerobacillus</taxon>
    </lineage>
</organism>
<reference evidence="1 2" key="1">
    <citation type="journal article" date="2019" name="Int. J. Syst. Evol. Microbiol.">
        <title>Anaerobacillus alkaliphilus sp. nov., a novel alkaliphilic and moderately halophilic bacterium.</title>
        <authorList>
            <person name="Borsodi A.K."/>
            <person name="Aszalos J.M."/>
            <person name="Bihari P."/>
            <person name="Nagy I."/>
            <person name="Schumann P."/>
            <person name="Sproer C."/>
            <person name="Kovacs A.L."/>
            <person name="Boka K."/>
            <person name="Dobosy P."/>
            <person name="Ovari M."/>
            <person name="Szili-Kovacs T."/>
            <person name="Toth E."/>
        </authorList>
    </citation>
    <scope>NUCLEOTIDE SEQUENCE [LARGE SCALE GENOMIC DNA]</scope>
    <source>
        <strain evidence="1 2">B16-10</strain>
    </source>
</reference>
<evidence type="ECO:0000313" key="1">
    <source>
        <dbReference type="EMBL" id="RXJ00258.1"/>
    </source>
</evidence>
<dbReference type="Proteomes" id="UP000290649">
    <property type="component" value="Unassembled WGS sequence"/>
</dbReference>
<evidence type="ECO:0000313" key="2">
    <source>
        <dbReference type="Proteomes" id="UP000290649"/>
    </source>
</evidence>
<dbReference type="RefSeq" id="WP_129078479.1">
    <property type="nucleotide sequence ID" value="NZ_QOUX01000039.1"/>
</dbReference>
<name>A0A4Q0VUR4_9BACI</name>
<dbReference type="EMBL" id="QOUX01000039">
    <property type="protein sequence ID" value="RXJ00258.1"/>
    <property type="molecule type" value="Genomic_DNA"/>
</dbReference>
<keyword evidence="2" id="KW-1185">Reference proteome</keyword>
<evidence type="ECO:0008006" key="3">
    <source>
        <dbReference type="Google" id="ProtNLM"/>
    </source>
</evidence>
<protein>
    <recommendedName>
        <fullName evidence="3">ParB/Sulfiredoxin domain-containing protein</fullName>
    </recommendedName>
</protein>
<proteinExistence type="predicted"/>
<comment type="caution">
    <text evidence="1">The sequence shown here is derived from an EMBL/GenBank/DDBJ whole genome shotgun (WGS) entry which is preliminary data.</text>
</comment>
<sequence length="156" mass="18656">MRFTVRYIPLRKIKPDPSLKMTNHIKKLRRLMWDCMNILVVKKNSEDGSYSILTGLDRYEHLKKNEKNIYAPCIVDESKSSMLKTWLHRIRNKQPLDDYPMVPKSWSIVKSFIKQEPRFEKLSRTQQLKVLIIAVRYKKTVVSSMKKKVDQLVKKY</sequence>
<accession>A0A4Q0VUR4</accession>